<feature type="transmembrane region" description="Helical" evidence="1">
    <location>
        <begin position="68"/>
        <end position="93"/>
    </location>
</feature>
<proteinExistence type="predicted"/>
<sequence>MTARTALAAAFHCELRKLARSRVGVLGTAVIAGGILTITAGISGALAGGNPQLAAKLGPTATLDWPGLLTTVAQITGAGGLLGFGTVLAWMFAREFADGTVVGLFALPVSRAQTAAAKLAVYGGWLAALNTLLVAGLLVLGNLLGYGPPDAAAWSGIGRQLLLGLLTGLVALPVAWVATVSRSILGGVSTAIGLVIVAQVGVLAGAAGRLPLAAPALWTMGHTAPDGPIAPATTVQLAVSVAFSLAFAALTVLAWSRLQLRR</sequence>
<feature type="transmembrane region" description="Helical" evidence="1">
    <location>
        <begin position="234"/>
        <end position="255"/>
    </location>
</feature>
<evidence type="ECO:0000313" key="2">
    <source>
        <dbReference type="EMBL" id="NUV27277.1"/>
    </source>
</evidence>
<feature type="transmembrane region" description="Helical" evidence="1">
    <location>
        <begin position="161"/>
        <end position="179"/>
    </location>
</feature>
<name>A0A7Y6C6G5_9ACTN</name>
<gene>
    <name evidence="2" type="ORF">G6W59_02775</name>
</gene>
<dbReference type="RefSeq" id="WP_175458255.1">
    <property type="nucleotide sequence ID" value="NZ_JAANNT010000001.1"/>
</dbReference>
<keyword evidence="3" id="KW-1185">Reference proteome</keyword>
<accession>A0A7Y6C6G5</accession>
<keyword evidence="1" id="KW-0472">Membrane</keyword>
<keyword evidence="1" id="KW-1133">Transmembrane helix</keyword>
<keyword evidence="1" id="KW-0812">Transmembrane</keyword>
<dbReference type="Proteomes" id="UP000540128">
    <property type="component" value="Unassembled WGS sequence"/>
</dbReference>
<dbReference type="EMBL" id="JAANNT010000001">
    <property type="protein sequence ID" value="NUV27277.1"/>
    <property type="molecule type" value="Genomic_DNA"/>
</dbReference>
<dbReference type="Pfam" id="PF12730">
    <property type="entry name" value="ABC2_membrane_4"/>
    <property type="match status" value="1"/>
</dbReference>
<dbReference type="AlphaFoldDB" id="A0A7Y6C6G5"/>
<protein>
    <submittedName>
        <fullName evidence="2">ABC transporter permease subunit</fullName>
    </submittedName>
</protein>
<reference evidence="2 3" key="1">
    <citation type="submission" date="2020-03" db="EMBL/GenBank/DDBJ databases">
        <title>Complete genome sequence of sixteen Streptomyces strains facilitates identification of candidate genes involved in plant growth-promotion in grain legumes and cereals.</title>
        <authorList>
            <person name="Gopalakrishnan S."/>
            <person name="Thakur V."/>
            <person name="Saxena R."/>
            <person name="Vadlamudi S."/>
            <person name="Purohit S."/>
            <person name="Kumar V."/>
            <person name="Rathore A."/>
            <person name="Chitikineni A."/>
            <person name="Varshney R.K."/>
        </authorList>
    </citation>
    <scope>NUCLEOTIDE SEQUENCE [LARGE SCALE GENOMIC DNA]</scope>
    <source>
        <strain evidence="2 3">KAI-180</strain>
    </source>
</reference>
<organism evidence="2 3">
    <name type="scientific">Streptomyces odorifer</name>
    <dbReference type="NCBI Taxonomy" id="53450"/>
    <lineage>
        <taxon>Bacteria</taxon>
        <taxon>Bacillati</taxon>
        <taxon>Actinomycetota</taxon>
        <taxon>Actinomycetes</taxon>
        <taxon>Kitasatosporales</taxon>
        <taxon>Streptomycetaceae</taxon>
        <taxon>Streptomyces</taxon>
        <taxon>Streptomyces albidoflavus group</taxon>
    </lineage>
</organism>
<evidence type="ECO:0000256" key="1">
    <source>
        <dbReference type="SAM" id="Phobius"/>
    </source>
</evidence>
<feature type="transmembrane region" description="Helical" evidence="1">
    <location>
        <begin position="25"/>
        <end position="48"/>
    </location>
</feature>
<feature type="transmembrane region" description="Helical" evidence="1">
    <location>
        <begin position="191"/>
        <end position="214"/>
    </location>
</feature>
<feature type="transmembrane region" description="Helical" evidence="1">
    <location>
        <begin position="119"/>
        <end position="141"/>
    </location>
</feature>
<comment type="caution">
    <text evidence="2">The sequence shown here is derived from an EMBL/GenBank/DDBJ whole genome shotgun (WGS) entry which is preliminary data.</text>
</comment>
<evidence type="ECO:0000313" key="3">
    <source>
        <dbReference type="Proteomes" id="UP000540128"/>
    </source>
</evidence>